<organism evidence="3 4">
    <name type="scientific">Arachnia propionica</name>
    <dbReference type="NCBI Taxonomy" id="1750"/>
    <lineage>
        <taxon>Bacteria</taxon>
        <taxon>Bacillati</taxon>
        <taxon>Actinomycetota</taxon>
        <taxon>Actinomycetes</taxon>
        <taxon>Propionibacteriales</taxon>
        <taxon>Propionibacteriaceae</taxon>
        <taxon>Arachnia</taxon>
    </lineage>
</organism>
<dbReference type="EMBL" id="RQZG01000013">
    <property type="protein sequence ID" value="RRD04199.1"/>
    <property type="molecule type" value="Genomic_DNA"/>
</dbReference>
<evidence type="ECO:0000256" key="1">
    <source>
        <dbReference type="SAM" id="MobiDB-lite"/>
    </source>
</evidence>
<dbReference type="RefSeq" id="WP_124845282.1">
    <property type="nucleotide sequence ID" value="NZ_RQZG01000013.1"/>
</dbReference>
<evidence type="ECO:0000313" key="3">
    <source>
        <dbReference type="EMBL" id="RRD04199.1"/>
    </source>
</evidence>
<gene>
    <name evidence="3" type="ORF">EII34_11380</name>
</gene>
<feature type="compositionally biased region" description="Polar residues" evidence="1">
    <location>
        <begin position="59"/>
        <end position="73"/>
    </location>
</feature>
<name>A0A3P1T4A3_9ACTN</name>
<keyword evidence="2" id="KW-0812">Transmembrane</keyword>
<keyword evidence="2" id="KW-0472">Membrane</keyword>
<evidence type="ECO:0000256" key="2">
    <source>
        <dbReference type="SAM" id="Phobius"/>
    </source>
</evidence>
<dbReference type="OrthoDB" id="3727918at2"/>
<evidence type="ECO:0000313" key="4">
    <source>
        <dbReference type="Proteomes" id="UP000280819"/>
    </source>
</evidence>
<comment type="caution">
    <text evidence="3">The sequence shown here is derived from an EMBL/GenBank/DDBJ whole genome shotgun (WGS) entry which is preliminary data.</text>
</comment>
<proteinExistence type="predicted"/>
<accession>A0A3P1T4A3</accession>
<protein>
    <submittedName>
        <fullName evidence="3">Uncharacterized protein</fullName>
    </submittedName>
</protein>
<keyword evidence="2" id="KW-1133">Transmembrane helix</keyword>
<feature type="region of interest" description="Disordered" evidence="1">
    <location>
        <begin position="58"/>
        <end position="81"/>
    </location>
</feature>
<feature type="transmembrane region" description="Helical" evidence="2">
    <location>
        <begin position="37"/>
        <end position="59"/>
    </location>
</feature>
<dbReference type="Proteomes" id="UP000280819">
    <property type="component" value="Unassembled WGS sequence"/>
</dbReference>
<sequence length="489" mass="52979">MTDDLTRDLDALVPELDASTVLDGAARKRRRTRRRTAALAGALAIAVLTPVMMGLGSVMRSSPQPASSHSGTSAPEPDARGMYDISDLMEDQAFHPGLELMTPECQEAMAAAVHPERVPLDGLPDGATRVWLCGELETDGIRQWIGPRTPLTGHAVDAVAAINALPAGSSEAEECYGADSRRYRMVVEYATSRHVIDAHIGHCDSVGGTRSGAKELLKDLRGWFSVEREQATDVPEPPGCAFLDPYHQGQTYPLFPIAASEITRGLACGRFNNGEAEVADELSEEIVTALRDAPWHLSQDSQPLIDNRGLLVVENRQGEVLTVFRTPEGRLWIPQQGLTWTPDPIIAERLKDLFAELGHGVINANPCLNTAYSGDVDDSDIVAIHICAEFPWVPEGWPGLGSYTLPDGLTRKITEVFPAQAVPGQQDDLRPEDLVVAGAPHLLLVDSKGVGLLLLPGSDNTLVDPLNNRSWRVPDHLRIPLEGRGLLFP</sequence>
<dbReference type="AlphaFoldDB" id="A0A3P1T4A3"/>
<reference evidence="3 4" key="1">
    <citation type="submission" date="2018-11" db="EMBL/GenBank/DDBJ databases">
        <title>Genomes From Bacteria Associated with the Canine Oral Cavity: a Test Case for Automated Genome-Based Taxonomic Assignment.</title>
        <authorList>
            <person name="Coil D.A."/>
            <person name="Jospin G."/>
            <person name="Darling A.E."/>
            <person name="Wallis C."/>
            <person name="Davis I.J."/>
            <person name="Harris S."/>
            <person name="Eisen J.A."/>
            <person name="Holcombe L.J."/>
            <person name="O'Flynn C."/>
        </authorList>
    </citation>
    <scope>NUCLEOTIDE SEQUENCE [LARGE SCALE GENOMIC DNA]</scope>
    <source>
        <strain evidence="3 4">OH887_COT-365</strain>
    </source>
</reference>